<proteinExistence type="predicted"/>
<protein>
    <submittedName>
        <fullName evidence="3">Uncharacterized protein</fullName>
    </submittedName>
</protein>
<sequence>MASFFQQITQAFKSLTVGDQPDQSNPGKASHIKEGDNSQRQNGPPDESSGSGSYLPTDRQFDFVPTTNDPMRPNFVQTGLRSYWIGRYYPTGTSAQTWAIDGCQALEMAGDLRKQVTVGRWIAVCDSCLLDCAGGQWEKTCQINMQSKEITSAVQFMGGCKKCGRNFNEFVPGI</sequence>
<dbReference type="Proteomes" id="UP000310687">
    <property type="component" value="Unassembled WGS sequence"/>
</dbReference>
<evidence type="ECO:0000313" key="6">
    <source>
        <dbReference type="Proteomes" id="UP000304951"/>
    </source>
</evidence>
<dbReference type="EMBL" id="QZBU01002464">
    <property type="protein sequence ID" value="TIA36937.1"/>
    <property type="molecule type" value="Genomic_DNA"/>
</dbReference>
<dbReference type="EMBL" id="QZAL01000419">
    <property type="protein sequence ID" value="THW27825.1"/>
    <property type="molecule type" value="Genomic_DNA"/>
</dbReference>
<evidence type="ECO:0000313" key="2">
    <source>
        <dbReference type="EMBL" id="THV64008.1"/>
    </source>
</evidence>
<evidence type="ECO:0000313" key="7">
    <source>
        <dbReference type="Proteomes" id="UP000310687"/>
    </source>
</evidence>
<feature type="compositionally biased region" description="Polar residues" evidence="1">
    <location>
        <begin position="38"/>
        <end position="54"/>
    </location>
</feature>
<dbReference type="AlphaFoldDB" id="A0A4S8WSK4"/>
<dbReference type="EMBL" id="QZAF01000965">
    <property type="protein sequence ID" value="THV64008.1"/>
    <property type="molecule type" value="Genomic_DNA"/>
</dbReference>
<name>A0A4S8WSK4_AURPU</name>
<evidence type="ECO:0000256" key="1">
    <source>
        <dbReference type="SAM" id="MobiDB-lite"/>
    </source>
</evidence>
<evidence type="ECO:0000313" key="4">
    <source>
        <dbReference type="EMBL" id="TIA36937.1"/>
    </source>
</evidence>
<reference evidence="5 6" key="1">
    <citation type="submission" date="2018-10" db="EMBL/GenBank/DDBJ databases">
        <title>Fifty Aureobasidium pullulans genomes reveal a recombining polyextremotolerant generalist.</title>
        <authorList>
            <person name="Gostincar C."/>
            <person name="Turk M."/>
            <person name="Zajc J."/>
            <person name="Gunde-Cimerman N."/>
        </authorList>
    </citation>
    <scope>NUCLEOTIDE SEQUENCE [LARGE SCALE GENOMIC DNA]</scope>
    <source>
        <strain evidence="3 7">EXF-11013</strain>
        <strain evidence="2 6">EXF-11900</strain>
        <strain evidence="4 5">EXF-3380</strain>
    </source>
</reference>
<gene>
    <name evidence="4" type="ORF">D6C83_06585</name>
    <name evidence="3" type="ORF">D6D22_10731</name>
    <name evidence="2" type="ORF">D6D28_10232</name>
</gene>
<organism evidence="3 7">
    <name type="scientific">Aureobasidium pullulans</name>
    <name type="common">Black yeast</name>
    <name type="synonym">Pullularia pullulans</name>
    <dbReference type="NCBI Taxonomy" id="5580"/>
    <lineage>
        <taxon>Eukaryota</taxon>
        <taxon>Fungi</taxon>
        <taxon>Dikarya</taxon>
        <taxon>Ascomycota</taxon>
        <taxon>Pezizomycotina</taxon>
        <taxon>Dothideomycetes</taxon>
        <taxon>Dothideomycetidae</taxon>
        <taxon>Dothideales</taxon>
        <taxon>Saccotheciaceae</taxon>
        <taxon>Aureobasidium</taxon>
    </lineage>
</organism>
<dbReference type="Proteomes" id="UP000304951">
    <property type="component" value="Unassembled WGS sequence"/>
</dbReference>
<feature type="region of interest" description="Disordered" evidence="1">
    <location>
        <begin position="15"/>
        <end position="68"/>
    </location>
</feature>
<accession>A0A4S8WSK4</accession>
<dbReference type="Proteomes" id="UP000304947">
    <property type="component" value="Unassembled WGS sequence"/>
</dbReference>
<evidence type="ECO:0000313" key="5">
    <source>
        <dbReference type="Proteomes" id="UP000304947"/>
    </source>
</evidence>
<comment type="caution">
    <text evidence="3">The sequence shown here is derived from an EMBL/GenBank/DDBJ whole genome shotgun (WGS) entry which is preliminary data.</text>
</comment>
<evidence type="ECO:0000313" key="3">
    <source>
        <dbReference type="EMBL" id="THW27825.1"/>
    </source>
</evidence>